<accession>A0A2T9ZFF9</accession>
<evidence type="ECO:0000313" key="1">
    <source>
        <dbReference type="EMBL" id="PVV03316.1"/>
    </source>
</evidence>
<dbReference type="AlphaFoldDB" id="A0A2T9ZFF9"/>
<reference evidence="1 2" key="1">
    <citation type="journal article" date="2018" name="MBio">
        <title>Comparative Genomics Reveals the Core Gene Toolbox for the Fungus-Insect Symbiosis.</title>
        <authorList>
            <person name="Wang Y."/>
            <person name="Stata M."/>
            <person name="Wang W."/>
            <person name="Stajich J.E."/>
            <person name="White M.M."/>
            <person name="Moncalvo J.M."/>
        </authorList>
    </citation>
    <scope>NUCLEOTIDE SEQUENCE [LARGE SCALE GENOMIC DNA]</scope>
    <source>
        <strain evidence="1 2">SC-DP-2</strain>
    </source>
</reference>
<sequence>MSRDISEPVAKEHVQKNIPEGIRISSHDTVSELVSLNIEADEHISLSFNSGKQYPSPIESKRVLKLGSLKNLCGTLSFQVWIPLHRFDCFRKTSSISSFVPNGTTGNIYLKSPEKTIIFSLNSNSVPVTPLSNLSATLRLLLFVIEHSSQIITLLALNYGS</sequence>
<proteinExistence type="predicted"/>
<evidence type="ECO:0000313" key="2">
    <source>
        <dbReference type="Proteomes" id="UP000245609"/>
    </source>
</evidence>
<organism evidence="1 2">
    <name type="scientific">Smittium megazygosporum</name>
    <dbReference type="NCBI Taxonomy" id="133381"/>
    <lineage>
        <taxon>Eukaryota</taxon>
        <taxon>Fungi</taxon>
        <taxon>Fungi incertae sedis</taxon>
        <taxon>Zoopagomycota</taxon>
        <taxon>Kickxellomycotina</taxon>
        <taxon>Harpellomycetes</taxon>
        <taxon>Harpellales</taxon>
        <taxon>Legeriomycetaceae</taxon>
        <taxon>Smittium</taxon>
    </lineage>
</organism>
<comment type="caution">
    <text evidence="1">The sequence shown here is derived from an EMBL/GenBank/DDBJ whole genome shotgun (WGS) entry which is preliminary data.</text>
</comment>
<name>A0A2T9ZFF9_9FUNG</name>
<protein>
    <submittedName>
        <fullName evidence="1">Uncharacterized protein</fullName>
    </submittedName>
</protein>
<dbReference type="EMBL" id="MBFS01000248">
    <property type="protein sequence ID" value="PVV03316.1"/>
    <property type="molecule type" value="Genomic_DNA"/>
</dbReference>
<dbReference type="Proteomes" id="UP000245609">
    <property type="component" value="Unassembled WGS sequence"/>
</dbReference>
<keyword evidence="2" id="KW-1185">Reference proteome</keyword>
<gene>
    <name evidence="1" type="ORF">BB560_002207</name>
</gene>